<keyword evidence="3" id="KW-1185">Reference proteome</keyword>
<feature type="region of interest" description="Disordered" evidence="1">
    <location>
        <begin position="1"/>
        <end position="21"/>
    </location>
</feature>
<dbReference type="STRING" id="1476583.DEIPH_ctg046orf0038"/>
<evidence type="ECO:0000256" key="1">
    <source>
        <dbReference type="SAM" id="MobiDB-lite"/>
    </source>
</evidence>
<reference evidence="2 3" key="1">
    <citation type="submission" date="2014-03" db="EMBL/GenBank/DDBJ databases">
        <title>Draft genome sequence of Deinococcus phoenicis 1P10ME.</title>
        <authorList>
            <person name="Stepanov V.G."/>
            <person name="Vaishampayan P."/>
            <person name="Venkateswaran K."/>
            <person name="Fox G.E."/>
        </authorList>
    </citation>
    <scope>NUCLEOTIDE SEQUENCE [LARGE SCALE GENOMIC DNA]</scope>
    <source>
        <strain evidence="2 3">1P10ME</strain>
    </source>
</reference>
<gene>
    <name evidence="2" type="ORF">DEIPH_ctg046orf0038</name>
</gene>
<dbReference type="Proteomes" id="UP000020492">
    <property type="component" value="Unassembled WGS sequence"/>
</dbReference>
<evidence type="ECO:0000313" key="2">
    <source>
        <dbReference type="EMBL" id="EYB67239.1"/>
    </source>
</evidence>
<evidence type="ECO:0000313" key="3">
    <source>
        <dbReference type="Proteomes" id="UP000020492"/>
    </source>
</evidence>
<sequence length="40" mass="4029">MREVGPAAHAEAGIGRGDGRAAPWAGAEQFRAVVDAVPLA</sequence>
<organism evidence="2 3">
    <name type="scientific">Deinococcus phoenicis</name>
    <dbReference type="NCBI Taxonomy" id="1476583"/>
    <lineage>
        <taxon>Bacteria</taxon>
        <taxon>Thermotogati</taxon>
        <taxon>Deinococcota</taxon>
        <taxon>Deinococci</taxon>
        <taxon>Deinococcales</taxon>
        <taxon>Deinococcaceae</taxon>
        <taxon>Deinococcus</taxon>
    </lineage>
</organism>
<accession>A0A016QN88</accession>
<name>A0A016QN88_9DEIO</name>
<comment type="caution">
    <text evidence="2">The sequence shown here is derived from an EMBL/GenBank/DDBJ whole genome shotgun (WGS) entry which is preliminary data.</text>
</comment>
<dbReference type="EMBL" id="JHAC01000044">
    <property type="protein sequence ID" value="EYB67239.1"/>
    <property type="molecule type" value="Genomic_DNA"/>
</dbReference>
<proteinExistence type="predicted"/>
<dbReference type="AlphaFoldDB" id="A0A016QN88"/>
<protein>
    <submittedName>
        <fullName evidence="2">Uncharacterized protein</fullName>
    </submittedName>
</protein>